<dbReference type="EMBL" id="CAXITT010003419">
    <property type="protein sequence ID" value="CAL1549068.1"/>
    <property type="molecule type" value="Genomic_DNA"/>
</dbReference>
<dbReference type="InterPro" id="IPR050401">
    <property type="entry name" value="Cyclic_nucleotide_synthase"/>
</dbReference>
<dbReference type="GO" id="GO:0001653">
    <property type="term" value="F:peptide receptor activity"/>
    <property type="evidence" value="ECO:0007669"/>
    <property type="project" value="TreeGrafter"/>
</dbReference>
<gene>
    <name evidence="8" type="ORF">GSLYS_00022385001</name>
</gene>
<keyword evidence="4" id="KW-1133">Transmembrane helix</keyword>
<organism evidence="8 9">
    <name type="scientific">Lymnaea stagnalis</name>
    <name type="common">Great pond snail</name>
    <name type="synonym">Helix stagnalis</name>
    <dbReference type="NCBI Taxonomy" id="6523"/>
    <lineage>
        <taxon>Eukaryota</taxon>
        <taxon>Metazoa</taxon>
        <taxon>Spiralia</taxon>
        <taxon>Lophotrochozoa</taxon>
        <taxon>Mollusca</taxon>
        <taxon>Gastropoda</taxon>
        <taxon>Heterobranchia</taxon>
        <taxon>Euthyneura</taxon>
        <taxon>Panpulmonata</taxon>
        <taxon>Hygrophila</taxon>
        <taxon>Lymnaeoidea</taxon>
        <taxon>Lymnaeidae</taxon>
        <taxon>Lymnaea</taxon>
    </lineage>
</organism>
<proteinExistence type="predicted"/>
<dbReference type="Proteomes" id="UP001497497">
    <property type="component" value="Unassembled WGS sequence"/>
</dbReference>
<protein>
    <recommendedName>
        <fullName evidence="7">Guanylate cyclase domain-containing protein</fullName>
    </recommendedName>
</protein>
<comment type="caution">
    <text evidence="8">The sequence shown here is derived from an EMBL/GenBank/DDBJ whole genome shotgun (WGS) entry which is preliminary data.</text>
</comment>
<dbReference type="GO" id="GO:0004016">
    <property type="term" value="F:adenylate cyclase activity"/>
    <property type="evidence" value="ECO:0007669"/>
    <property type="project" value="TreeGrafter"/>
</dbReference>
<dbReference type="InterPro" id="IPR029787">
    <property type="entry name" value="Nucleotide_cyclase"/>
</dbReference>
<evidence type="ECO:0000313" key="8">
    <source>
        <dbReference type="EMBL" id="CAL1549068.1"/>
    </source>
</evidence>
<reference evidence="8 9" key="1">
    <citation type="submission" date="2024-04" db="EMBL/GenBank/DDBJ databases">
        <authorList>
            <consortium name="Genoscope - CEA"/>
            <person name="William W."/>
        </authorList>
    </citation>
    <scope>NUCLEOTIDE SEQUENCE [LARGE SCALE GENOMIC DNA]</scope>
</reference>
<dbReference type="GO" id="GO:0004383">
    <property type="term" value="F:guanylate cyclase activity"/>
    <property type="evidence" value="ECO:0007669"/>
    <property type="project" value="TreeGrafter"/>
</dbReference>
<dbReference type="SUPFAM" id="SSF55073">
    <property type="entry name" value="Nucleotide cyclase"/>
    <property type="match status" value="1"/>
</dbReference>
<evidence type="ECO:0000259" key="7">
    <source>
        <dbReference type="PROSITE" id="PS50125"/>
    </source>
</evidence>
<sequence>AGPVAAGIVGVKMPRYLLFGDTVNTASRMQSTSNREHLSSAIFKMSYQGFLHSLDMGG</sequence>
<keyword evidence="3" id="KW-0547">Nucleotide-binding</keyword>
<dbReference type="GO" id="GO:0035556">
    <property type="term" value="P:intracellular signal transduction"/>
    <property type="evidence" value="ECO:0007669"/>
    <property type="project" value="InterPro"/>
</dbReference>
<evidence type="ECO:0000256" key="4">
    <source>
        <dbReference type="ARBA" id="ARBA00022989"/>
    </source>
</evidence>
<evidence type="ECO:0000313" key="9">
    <source>
        <dbReference type="Proteomes" id="UP001497497"/>
    </source>
</evidence>
<feature type="non-terminal residue" evidence="8">
    <location>
        <position position="1"/>
    </location>
</feature>
<keyword evidence="2" id="KW-0812">Transmembrane</keyword>
<dbReference type="Gene3D" id="3.30.70.1230">
    <property type="entry name" value="Nucleotide cyclase"/>
    <property type="match status" value="1"/>
</dbReference>
<dbReference type="GO" id="GO:0000166">
    <property type="term" value="F:nucleotide binding"/>
    <property type="evidence" value="ECO:0007669"/>
    <property type="project" value="UniProtKB-KW"/>
</dbReference>
<dbReference type="PANTHER" id="PTHR11920:SF335">
    <property type="entry name" value="GUANYLATE CYCLASE"/>
    <property type="match status" value="1"/>
</dbReference>
<evidence type="ECO:0000256" key="5">
    <source>
        <dbReference type="ARBA" id="ARBA00023136"/>
    </source>
</evidence>
<dbReference type="AlphaFoldDB" id="A0AAV2ISK5"/>
<dbReference type="PROSITE" id="PS50125">
    <property type="entry name" value="GUANYLATE_CYCLASE_2"/>
    <property type="match status" value="1"/>
</dbReference>
<dbReference type="InterPro" id="IPR001054">
    <property type="entry name" value="A/G_cyclase"/>
</dbReference>
<feature type="domain" description="Guanylate cyclase" evidence="7">
    <location>
        <begin position="1"/>
        <end position="30"/>
    </location>
</feature>
<dbReference type="PANTHER" id="PTHR11920">
    <property type="entry name" value="GUANYLYL CYCLASE"/>
    <property type="match status" value="1"/>
</dbReference>
<keyword evidence="9" id="KW-1185">Reference proteome</keyword>
<evidence type="ECO:0000256" key="6">
    <source>
        <dbReference type="ARBA" id="ARBA00023239"/>
    </source>
</evidence>
<accession>A0AAV2ISK5</accession>
<dbReference type="GO" id="GO:0005886">
    <property type="term" value="C:plasma membrane"/>
    <property type="evidence" value="ECO:0007669"/>
    <property type="project" value="TreeGrafter"/>
</dbReference>
<evidence type="ECO:0000256" key="3">
    <source>
        <dbReference type="ARBA" id="ARBA00022741"/>
    </source>
</evidence>
<name>A0AAV2ISK5_LYMST</name>
<keyword evidence="6" id="KW-0456">Lyase</keyword>
<comment type="subcellular location">
    <subcellularLocation>
        <location evidence="1">Membrane</location>
    </subcellularLocation>
</comment>
<keyword evidence="5" id="KW-0472">Membrane</keyword>
<evidence type="ECO:0000256" key="2">
    <source>
        <dbReference type="ARBA" id="ARBA00022692"/>
    </source>
</evidence>
<evidence type="ECO:0000256" key="1">
    <source>
        <dbReference type="ARBA" id="ARBA00004370"/>
    </source>
</evidence>
<dbReference type="Pfam" id="PF00211">
    <property type="entry name" value="Guanylate_cyc"/>
    <property type="match status" value="1"/>
</dbReference>
<dbReference type="GO" id="GO:0007168">
    <property type="term" value="P:receptor guanylyl cyclase signaling pathway"/>
    <property type="evidence" value="ECO:0007669"/>
    <property type="project" value="TreeGrafter"/>
</dbReference>